<keyword evidence="3" id="KW-1185">Reference proteome</keyword>
<sequence>MSEGAPGSLEDSCQCGKPSLIDGTGTSSHSLYFESYTLGWANTRDSLLSKDTTAQEWRMMEEARDSEVERQVLTEKNFMVAYEKAALEDQMATLGTDRSDLRTK</sequence>
<proteinExistence type="predicted"/>
<name>A0AA35UYC0_LACSI</name>
<reference evidence="2" key="1">
    <citation type="submission" date="2023-04" db="EMBL/GenBank/DDBJ databases">
        <authorList>
            <person name="Vijverberg K."/>
            <person name="Xiong W."/>
            <person name="Schranz E."/>
        </authorList>
    </citation>
    <scope>NUCLEOTIDE SEQUENCE</scope>
</reference>
<dbReference type="AlphaFoldDB" id="A0AA35UYC0"/>
<evidence type="ECO:0000313" key="3">
    <source>
        <dbReference type="Proteomes" id="UP001177003"/>
    </source>
</evidence>
<accession>A0AA35UYC0</accession>
<evidence type="ECO:0000256" key="1">
    <source>
        <dbReference type="SAM" id="MobiDB-lite"/>
    </source>
</evidence>
<evidence type="ECO:0000313" key="2">
    <source>
        <dbReference type="EMBL" id="CAI9266914.1"/>
    </source>
</evidence>
<dbReference type="EMBL" id="OX465077">
    <property type="protein sequence ID" value="CAI9266914.1"/>
    <property type="molecule type" value="Genomic_DNA"/>
</dbReference>
<gene>
    <name evidence="2" type="ORF">LSALG_LOCUS7432</name>
</gene>
<protein>
    <submittedName>
        <fullName evidence="2">Uncharacterized protein</fullName>
    </submittedName>
</protein>
<dbReference type="Proteomes" id="UP001177003">
    <property type="component" value="Chromosome 1"/>
</dbReference>
<organism evidence="2 3">
    <name type="scientific">Lactuca saligna</name>
    <name type="common">Willowleaf lettuce</name>
    <dbReference type="NCBI Taxonomy" id="75948"/>
    <lineage>
        <taxon>Eukaryota</taxon>
        <taxon>Viridiplantae</taxon>
        <taxon>Streptophyta</taxon>
        <taxon>Embryophyta</taxon>
        <taxon>Tracheophyta</taxon>
        <taxon>Spermatophyta</taxon>
        <taxon>Magnoliopsida</taxon>
        <taxon>eudicotyledons</taxon>
        <taxon>Gunneridae</taxon>
        <taxon>Pentapetalae</taxon>
        <taxon>asterids</taxon>
        <taxon>campanulids</taxon>
        <taxon>Asterales</taxon>
        <taxon>Asteraceae</taxon>
        <taxon>Cichorioideae</taxon>
        <taxon>Cichorieae</taxon>
        <taxon>Lactucinae</taxon>
        <taxon>Lactuca</taxon>
    </lineage>
</organism>
<feature type="region of interest" description="Disordered" evidence="1">
    <location>
        <begin position="1"/>
        <end position="20"/>
    </location>
</feature>